<feature type="transmembrane region" description="Helical" evidence="5">
    <location>
        <begin position="187"/>
        <end position="206"/>
    </location>
</feature>
<dbReference type="InterPro" id="IPR020846">
    <property type="entry name" value="MFS_dom"/>
</dbReference>
<feature type="transmembrane region" description="Helical" evidence="5">
    <location>
        <begin position="422"/>
        <end position="441"/>
    </location>
</feature>
<name>A0A418Y4Y7_9BURK</name>
<dbReference type="EMBL" id="QYUP01000071">
    <property type="protein sequence ID" value="RJG21278.1"/>
    <property type="molecule type" value="Genomic_DNA"/>
</dbReference>
<dbReference type="InterPro" id="IPR036259">
    <property type="entry name" value="MFS_trans_sf"/>
</dbReference>
<dbReference type="GO" id="GO:0016020">
    <property type="term" value="C:membrane"/>
    <property type="evidence" value="ECO:0007669"/>
    <property type="project" value="UniProtKB-SubCell"/>
</dbReference>
<dbReference type="SUPFAM" id="SSF103473">
    <property type="entry name" value="MFS general substrate transporter"/>
    <property type="match status" value="1"/>
</dbReference>
<feature type="domain" description="Major facilitator superfamily (MFS) profile" evidence="6">
    <location>
        <begin position="13"/>
        <end position="449"/>
    </location>
</feature>
<feature type="transmembrane region" description="Helical" evidence="5">
    <location>
        <begin position="384"/>
        <end position="402"/>
    </location>
</feature>
<dbReference type="AlphaFoldDB" id="A0A418Y4Y7"/>
<accession>A0A418Y4Y7</accession>
<dbReference type="PROSITE" id="PS50850">
    <property type="entry name" value="MFS"/>
    <property type="match status" value="1"/>
</dbReference>
<evidence type="ECO:0000256" key="2">
    <source>
        <dbReference type="ARBA" id="ARBA00022692"/>
    </source>
</evidence>
<feature type="transmembrane region" description="Helical" evidence="5">
    <location>
        <begin position="104"/>
        <end position="125"/>
    </location>
</feature>
<feature type="transmembrane region" description="Helical" evidence="5">
    <location>
        <begin position="49"/>
        <end position="67"/>
    </location>
</feature>
<dbReference type="PANTHER" id="PTHR11662">
    <property type="entry name" value="SOLUTE CARRIER FAMILY 17"/>
    <property type="match status" value="1"/>
</dbReference>
<dbReference type="Proteomes" id="UP000284006">
    <property type="component" value="Unassembled WGS sequence"/>
</dbReference>
<keyword evidence="8" id="KW-1185">Reference proteome</keyword>
<feature type="transmembrane region" description="Helical" evidence="5">
    <location>
        <begin position="351"/>
        <end position="372"/>
    </location>
</feature>
<evidence type="ECO:0000313" key="7">
    <source>
        <dbReference type="EMBL" id="RJG21278.1"/>
    </source>
</evidence>
<evidence type="ECO:0000313" key="8">
    <source>
        <dbReference type="Proteomes" id="UP000284006"/>
    </source>
</evidence>
<comment type="caution">
    <text evidence="7">The sequence shown here is derived from an EMBL/GenBank/DDBJ whole genome shotgun (WGS) entry which is preliminary data.</text>
</comment>
<feature type="transmembrane region" description="Helical" evidence="5">
    <location>
        <begin position="79"/>
        <end position="98"/>
    </location>
</feature>
<protein>
    <submittedName>
        <fullName evidence="7">MFS transporter</fullName>
    </submittedName>
</protein>
<dbReference type="Pfam" id="PF07690">
    <property type="entry name" value="MFS_1"/>
    <property type="match status" value="1"/>
</dbReference>
<dbReference type="InterPro" id="IPR050382">
    <property type="entry name" value="MFS_Na/Anion_cotransporter"/>
</dbReference>
<evidence type="ECO:0000256" key="1">
    <source>
        <dbReference type="ARBA" id="ARBA00004141"/>
    </source>
</evidence>
<keyword evidence="3 5" id="KW-1133">Transmembrane helix</keyword>
<comment type="subcellular location">
    <subcellularLocation>
        <location evidence="1">Membrane</location>
        <topology evidence="1">Multi-pass membrane protein</topology>
    </subcellularLocation>
</comment>
<dbReference type="PANTHER" id="PTHR11662:SF285">
    <property type="entry name" value="HEXURONATE TRANSPORTER"/>
    <property type="match status" value="1"/>
</dbReference>
<sequence>MNNQAIGRYRWTVCALLFFATTINYLDRQVLSLLAPTLSKLFNWSNSDYANITAVFQFVYAISMLLAGRVVDRLGTRNAFMLAISVWSFGAILHAFAIPMGVSLASIMGALGMAVVPVSIAGFMISRAILAIGEAGNFPAAIKATAEYFPKKERAFATGIFNSGANVGAILAPLCVPWIAVQWGWEMAFIAIGAVGFVWMALWHIAYETPERQKRLGAAELAYINSDSAEPSNVAADAGPGIPWFKLFNYRQTWAFVSGKFLTDGVWWFFLFWLPKYLSAQYGMTGTDIMVPLAVLYSMTMIGSIGGGWFPSYFIRRGASPYQGRMRAMLIIALCPLVVLLAQPLGYISVWVPVVLIGIGASAHQAWSANLFTTVSDMFPKRSVASVVGIGGMAGGIGGVLVSKVGGWVFDHFGVLGRIQTGYTLMFAGCAVAYLVAWCIMKALVPAHREIGPDSDVAGLALTPKTQ</sequence>
<dbReference type="CDD" id="cd17319">
    <property type="entry name" value="MFS_ExuT_GudP_like"/>
    <property type="match status" value="1"/>
</dbReference>
<feature type="transmembrane region" description="Helical" evidence="5">
    <location>
        <begin position="327"/>
        <end position="345"/>
    </location>
</feature>
<proteinExistence type="predicted"/>
<reference evidence="7 8" key="1">
    <citation type="submission" date="2018-09" db="EMBL/GenBank/DDBJ databases">
        <authorList>
            <person name="Zhu H."/>
        </authorList>
    </citation>
    <scope>NUCLEOTIDE SEQUENCE [LARGE SCALE GENOMIC DNA]</scope>
    <source>
        <strain evidence="7 8">K1S02-61</strain>
    </source>
</reference>
<dbReference type="OrthoDB" id="8596007at2"/>
<keyword evidence="4 5" id="KW-0472">Membrane</keyword>
<evidence type="ECO:0000256" key="5">
    <source>
        <dbReference type="SAM" id="Phobius"/>
    </source>
</evidence>
<feature type="transmembrane region" description="Helical" evidence="5">
    <location>
        <begin position="254"/>
        <end position="274"/>
    </location>
</feature>
<evidence type="ECO:0000256" key="3">
    <source>
        <dbReference type="ARBA" id="ARBA00022989"/>
    </source>
</evidence>
<dbReference type="RefSeq" id="WP_119810102.1">
    <property type="nucleotide sequence ID" value="NZ_QYUP01000071.1"/>
</dbReference>
<organism evidence="7 8">
    <name type="scientific">Massilia cavernae</name>
    <dbReference type="NCBI Taxonomy" id="2320864"/>
    <lineage>
        <taxon>Bacteria</taxon>
        <taxon>Pseudomonadati</taxon>
        <taxon>Pseudomonadota</taxon>
        <taxon>Betaproteobacteria</taxon>
        <taxon>Burkholderiales</taxon>
        <taxon>Oxalobacteraceae</taxon>
        <taxon>Telluria group</taxon>
        <taxon>Massilia</taxon>
    </lineage>
</organism>
<dbReference type="Gene3D" id="1.20.1250.20">
    <property type="entry name" value="MFS general substrate transporter like domains"/>
    <property type="match status" value="2"/>
</dbReference>
<dbReference type="GO" id="GO:0015134">
    <property type="term" value="F:hexuronate transmembrane transporter activity"/>
    <property type="evidence" value="ECO:0007669"/>
    <property type="project" value="TreeGrafter"/>
</dbReference>
<keyword evidence="2 5" id="KW-0812">Transmembrane</keyword>
<feature type="transmembrane region" description="Helical" evidence="5">
    <location>
        <begin position="294"/>
        <end position="315"/>
    </location>
</feature>
<feature type="transmembrane region" description="Helical" evidence="5">
    <location>
        <begin position="160"/>
        <end position="181"/>
    </location>
</feature>
<dbReference type="InterPro" id="IPR011701">
    <property type="entry name" value="MFS"/>
</dbReference>
<evidence type="ECO:0000256" key="4">
    <source>
        <dbReference type="ARBA" id="ARBA00023136"/>
    </source>
</evidence>
<evidence type="ECO:0000259" key="6">
    <source>
        <dbReference type="PROSITE" id="PS50850"/>
    </source>
</evidence>
<feature type="transmembrane region" description="Helical" evidence="5">
    <location>
        <begin position="9"/>
        <end position="26"/>
    </location>
</feature>
<gene>
    <name evidence="7" type="ORF">D3872_06995</name>
</gene>